<evidence type="ECO:0000256" key="11">
    <source>
        <dbReference type="ARBA" id="ARBA00023180"/>
    </source>
</evidence>
<evidence type="ECO:0000256" key="14">
    <source>
        <dbReference type="RuleBase" id="RU363047"/>
    </source>
</evidence>
<dbReference type="PANTHER" id="PTHR26451">
    <property type="entry name" value="G_PROTEIN_RECEP_F1_2 DOMAIN-CONTAINING PROTEIN"/>
    <property type="match status" value="1"/>
</dbReference>
<keyword evidence="3 14" id="KW-0716">Sensory transduction</keyword>
<dbReference type="PROSITE" id="PS00237">
    <property type="entry name" value="G_PROTEIN_RECEP_F1_1"/>
    <property type="match status" value="1"/>
</dbReference>
<sequence>MLFSAEPTIKAVMLPTHKMTNKTNIFYLLGLNDRTTNRRLIFTFIFLCYSLIWIVNGALILVIILEEKLHEPMYIFLCNLCINSLYGTAAFYPKFLYDLVTNNRTISYAGCMLQGFVIYSYASTDFSILALMAYDRYLAICRPLEYHSVMTKHKVVLLVCFSRLVPWLCHTVLMIMTSLLQLCDSHIDKLYCANWSIVKLSCNSITTNNIVGYIFILFYFCHVVFIMCSYVPLLKSAVKSRDGRKKFTQTCMPHLFCLLNVTVALLFDLMYARYGSPSLSAGVKNFMALQFLLFPPILNPVIYGLKLTQVRNRLLNVIKNIIVTTISI</sequence>
<keyword evidence="5 14" id="KW-0552">Olfaction</keyword>
<evidence type="ECO:0000256" key="13">
    <source>
        <dbReference type="RuleBase" id="RU000688"/>
    </source>
</evidence>
<dbReference type="GO" id="GO:0004930">
    <property type="term" value="F:G protein-coupled receptor activity"/>
    <property type="evidence" value="ECO:0007669"/>
    <property type="project" value="UniProtKB-KW"/>
</dbReference>
<keyword evidence="9" id="KW-1015">Disulfide bond</keyword>
<feature type="transmembrane region" description="Helical" evidence="14">
    <location>
        <begin position="255"/>
        <end position="274"/>
    </location>
</feature>
<evidence type="ECO:0000256" key="7">
    <source>
        <dbReference type="ARBA" id="ARBA00023040"/>
    </source>
</evidence>
<dbReference type="InterPro" id="IPR000276">
    <property type="entry name" value="GPCR_Rhodpsn"/>
</dbReference>
<dbReference type="GO" id="GO:0005549">
    <property type="term" value="F:odorant binding"/>
    <property type="evidence" value="ECO:0007669"/>
    <property type="project" value="TreeGrafter"/>
</dbReference>
<feature type="transmembrane region" description="Helical" evidence="14">
    <location>
        <begin position="112"/>
        <end position="134"/>
    </location>
</feature>
<evidence type="ECO:0000256" key="4">
    <source>
        <dbReference type="ARBA" id="ARBA00022692"/>
    </source>
</evidence>
<evidence type="ECO:0000256" key="8">
    <source>
        <dbReference type="ARBA" id="ARBA00023136"/>
    </source>
</evidence>
<dbReference type="GeneTree" id="ENSGT00950000183023"/>
<dbReference type="GO" id="GO:0005886">
    <property type="term" value="C:plasma membrane"/>
    <property type="evidence" value="ECO:0007669"/>
    <property type="project" value="UniProtKB-SubCell"/>
</dbReference>
<evidence type="ECO:0000256" key="10">
    <source>
        <dbReference type="ARBA" id="ARBA00023170"/>
    </source>
</evidence>
<gene>
    <name evidence="16" type="primary">LOC115250680</name>
</gene>
<evidence type="ECO:0000256" key="1">
    <source>
        <dbReference type="ARBA" id="ARBA00004651"/>
    </source>
</evidence>
<feature type="domain" description="G-protein coupled receptors family 1 profile" evidence="15">
    <location>
        <begin position="55"/>
        <end position="303"/>
    </location>
</feature>
<dbReference type="OMA" id="IFVYIGH"/>
<dbReference type="FunFam" id="1.20.1070.10:FF:000024">
    <property type="entry name" value="Olfactory receptor"/>
    <property type="match status" value="1"/>
</dbReference>
<feature type="transmembrane region" description="Helical" evidence="14">
    <location>
        <begin position="210"/>
        <end position="234"/>
    </location>
</feature>
<feature type="transmembrane region" description="Helical" evidence="14">
    <location>
        <begin position="286"/>
        <end position="305"/>
    </location>
</feature>
<feature type="transmembrane region" description="Helical" evidence="14">
    <location>
        <begin position="40"/>
        <end position="65"/>
    </location>
</feature>
<evidence type="ECO:0000256" key="2">
    <source>
        <dbReference type="ARBA" id="ARBA00022475"/>
    </source>
</evidence>
<dbReference type="InterPro" id="IPR052921">
    <property type="entry name" value="GPCR1_Superfamily_Member"/>
</dbReference>
<evidence type="ECO:0000313" key="17">
    <source>
        <dbReference type="Proteomes" id="UP000005226"/>
    </source>
</evidence>
<dbReference type="SUPFAM" id="SSF81321">
    <property type="entry name" value="Family A G protein-coupled receptor-like"/>
    <property type="match status" value="1"/>
</dbReference>
<reference evidence="16" key="3">
    <citation type="submission" date="2025-09" db="UniProtKB">
        <authorList>
            <consortium name="Ensembl"/>
        </authorList>
    </citation>
    <scope>IDENTIFICATION</scope>
</reference>
<protein>
    <recommendedName>
        <fullName evidence="14">Olfactory receptor</fullName>
    </recommendedName>
</protein>
<keyword evidence="4 13" id="KW-0812">Transmembrane</keyword>
<evidence type="ECO:0000256" key="3">
    <source>
        <dbReference type="ARBA" id="ARBA00022606"/>
    </source>
</evidence>
<evidence type="ECO:0000256" key="5">
    <source>
        <dbReference type="ARBA" id="ARBA00022725"/>
    </source>
</evidence>
<feature type="transmembrane region" description="Helical" evidence="14">
    <location>
        <begin position="155"/>
        <end position="180"/>
    </location>
</feature>
<dbReference type="InterPro" id="IPR000725">
    <property type="entry name" value="Olfact_rcpt"/>
</dbReference>
<keyword evidence="6 14" id="KW-1133">Transmembrane helix</keyword>
<dbReference type="Pfam" id="PF13853">
    <property type="entry name" value="7tm_4"/>
    <property type="match status" value="1"/>
</dbReference>
<evidence type="ECO:0000256" key="9">
    <source>
        <dbReference type="ARBA" id="ARBA00023157"/>
    </source>
</evidence>
<evidence type="ECO:0000313" key="16">
    <source>
        <dbReference type="Ensembl" id="ENSTRUP00000068636.1"/>
    </source>
</evidence>
<reference evidence="16" key="2">
    <citation type="submission" date="2025-08" db="UniProtKB">
        <authorList>
            <consortium name="Ensembl"/>
        </authorList>
    </citation>
    <scope>IDENTIFICATION</scope>
</reference>
<accession>A0A674N649</accession>
<feature type="transmembrane region" description="Helical" evidence="14">
    <location>
        <begin position="72"/>
        <end position="92"/>
    </location>
</feature>
<reference evidence="16 17" key="1">
    <citation type="journal article" date="2011" name="Genome Biol. Evol.">
        <title>Integration of the genetic map and genome assembly of fugu facilitates insights into distinct features of genome evolution in teleosts and mammals.</title>
        <authorList>
            <person name="Kai W."/>
            <person name="Kikuchi K."/>
            <person name="Tohari S."/>
            <person name="Chew A.K."/>
            <person name="Tay A."/>
            <person name="Fujiwara A."/>
            <person name="Hosoya S."/>
            <person name="Suetake H."/>
            <person name="Naruse K."/>
            <person name="Brenner S."/>
            <person name="Suzuki Y."/>
            <person name="Venkatesh B."/>
        </authorList>
    </citation>
    <scope>NUCLEOTIDE SEQUENCE [LARGE SCALE GENOMIC DNA]</scope>
</reference>
<keyword evidence="2 14" id="KW-1003">Cell membrane</keyword>
<keyword evidence="8 14" id="KW-0472">Membrane</keyword>
<keyword evidence="12 13" id="KW-0807">Transducer</keyword>
<dbReference type="PRINTS" id="PR00237">
    <property type="entry name" value="GPCRRHODOPSN"/>
</dbReference>
<dbReference type="PRINTS" id="PR00245">
    <property type="entry name" value="OLFACTORYR"/>
</dbReference>
<dbReference type="Proteomes" id="UP000005226">
    <property type="component" value="Chromosome 1"/>
</dbReference>
<dbReference type="PANTHER" id="PTHR26451:SF871">
    <property type="entry name" value="ODORANT RECEPTOR-RELATED"/>
    <property type="match status" value="1"/>
</dbReference>
<dbReference type="Ensembl" id="ENSTRUT00000059817.1">
    <property type="protein sequence ID" value="ENSTRUP00000068636.1"/>
    <property type="gene ID" value="ENSTRUG00000002940.3"/>
</dbReference>
<dbReference type="FunCoup" id="A0A674N649">
    <property type="interactions" value="222"/>
</dbReference>
<dbReference type="InterPro" id="IPR017452">
    <property type="entry name" value="GPCR_Rhodpsn_7TM"/>
</dbReference>
<dbReference type="AlphaFoldDB" id="A0A674N649"/>
<dbReference type="PROSITE" id="PS50262">
    <property type="entry name" value="G_PROTEIN_RECEP_F1_2"/>
    <property type="match status" value="1"/>
</dbReference>
<comment type="similarity">
    <text evidence="13">Belongs to the G-protein coupled receptor 1 family.</text>
</comment>
<name>A0A674N649_TAKRU</name>
<keyword evidence="11" id="KW-0325">Glycoprotein</keyword>
<proteinExistence type="inferred from homology"/>
<keyword evidence="7 13" id="KW-0297">G-protein coupled receptor</keyword>
<evidence type="ECO:0000259" key="15">
    <source>
        <dbReference type="PROSITE" id="PS50262"/>
    </source>
</evidence>
<dbReference type="Gene3D" id="1.20.1070.10">
    <property type="entry name" value="Rhodopsin 7-helix transmembrane proteins"/>
    <property type="match status" value="1"/>
</dbReference>
<evidence type="ECO:0000256" key="6">
    <source>
        <dbReference type="ARBA" id="ARBA00022989"/>
    </source>
</evidence>
<dbReference type="GO" id="GO:0004984">
    <property type="term" value="F:olfactory receptor activity"/>
    <property type="evidence" value="ECO:0007669"/>
    <property type="project" value="InterPro"/>
</dbReference>
<keyword evidence="10 13" id="KW-0675">Receptor</keyword>
<comment type="subcellular location">
    <subcellularLocation>
        <location evidence="1 14">Cell membrane</location>
        <topology evidence="1 14">Multi-pass membrane protein</topology>
    </subcellularLocation>
</comment>
<dbReference type="InParanoid" id="A0A674N649"/>
<keyword evidence="17" id="KW-1185">Reference proteome</keyword>
<evidence type="ECO:0000256" key="12">
    <source>
        <dbReference type="ARBA" id="ARBA00023224"/>
    </source>
</evidence>
<organism evidence="16 17">
    <name type="scientific">Takifugu rubripes</name>
    <name type="common">Japanese pufferfish</name>
    <name type="synonym">Fugu rubripes</name>
    <dbReference type="NCBI Taxonomy" id="31033"/>
    <lineage>
        <taxon>Eukaryota</taxon>
        <taxon>Metazoa</taxon>
        <taxon>Chordata</taxon>
        <taxon>Craniata</taxon>
        <taxon>Vertebrata</taxon>
        <taxon>Euteleostomi</taxon>
        <taxon>Actinopterygii</taxon>
        <taxon>Neopterygii</taxon>
        <taxon>Teleostei</taxon>
        <taxon>Neoteleostei</taxon>
        <taxon>Acanthomorphata</taxon>
        <taxon>Eupercaria</taxon>
        <taxon>Tetraodontiformes</taxon>
        <taxon>Tetradontoidea</taxon>
        <taxon>Tetraodontidae</taxon>
        <taxon>Takifugu</taxon>
    </lineage>
</organism>